<dbReference type="Pfam" id="PF00550">
    <property type="entry name" value="PP-binding"/>
    <property type="match status" value="1"/>
</dbReference>
<dbReference type="RefSeq" id="WP_003373150.1">
    <property type="nucleotide sequence ID" value="NZ_CP010520.1"/>
</dbReference>
<evidence type="ECO:0000313" key="4">
    <source>
        <dbReference type="Proteomes" id="UP000473681"/>
    </source>
</evidence>
<evidence type="ECO:0000313" key="3">
    <source>
        <dbReference type="EMBL" id="NFV25959.1"/>
    </source>
</evidence>
<evidence type="ECO:0000313" key="2">
    <source>
        <dbReference type="EMBL" id="NFN34432.1"/>
    </source>
</evidence>
<dbReference type="PROSITE" id="PS50075">
    <property type="entry name" value="CARRIER"/>
    <property type="match status" value="1"/>
</dbReference>
<dbReference type="OrthoDB" id="9812291at2"/>
<feature type="domain" description="Carrier" evidence="1">
    <location>
        <begin position="1"/>
        <end position="73"/>
    </location>
</feature>
<dbReference type="Proteomes" id="UP000473681">
    <property type="component" value="Unassembled WGS sequence"/>
</dbReference>
<evidence type="ECO:0000313" key="5">
    <source>
        <dbReference type="Proteomes" id="UP000486903"/>
    </source>
</evidence>
<name>A0A0M1LV97_CLOBO</name>
<dbReference type="AlphaFoldDB" id="A0A0M1LV97"/>
<accession>A0A0M1LV97</accession>
<dbReference type="EMBL" id="SXFB01000004">
    <property type="protein sequence ID" value="NFV25959.1"/>
    <property type="molecule type" value="Genomic_DNA"/>
</dbReference>
<sequence>MEKLISLLEDIRDDVDFKECTTLIEDGILDSFDIIQIVNAIDEEFDVEIPATEIIPENFNSADSLLKMIRRLEEEE</sequence>
<dbReference type="SUPFAM" id="SSF47336">
    <property type="entry name" value="ACP-like"/>
    <property type="match status" value="1"/>
</dbReference>
<proteinExistence type="predicted"/>
<reference evidence="4 5" key="1">
    <citation type="submission" date="2019-04" db="EMBL/GenBank/DDBJ databases">
        <title>Genome sequencing of Clostridium botulinum Groups I-IV and Clostridium butyricum.</title>
        <authorList>
            <person name="Brunt J."/>
            <person name="Van Vliet A.H.M."/>
            <person name="Stringer S.C."/>
            <person name="Carter A.T."/>
            <person name="Peck M.W."/>
        </authorList>
    </citation>
    <scope>NUCLEOTIDE SEQUENCE [LARGE SCALE GENOMIC DNA]</scope>
    <source>
        <strain evidence="3 5">BL81</strain>
        <strain evidence="2 4">CB-K-33E</strain>
    </source>
</reference>
<dbReference type="EMBL" id="SWVK01000005">
    <property type="protein sequence ID" value="NFN34432.1"/>
    <property type="molecule type" value="Genomic_DNA"/>
</dbReference>
<dbReference type="Proteomes" id="UP000486903">
    <property type="component" value="Unassembled WGS sequence"/>
</dbReference>
<protein>
    <submittedName>
        <fullName evidence="2">Acyl carrier protein</fullName>
    </submittedName>
</protein>
<dbReference type="InterPro" id="IPR009081">
    <property type="entry name" value="PP-bd_ACP"/>
</dbReference>
<organism evidence="2 4">
    <name type="scientific">Clostridium botulinum</name>
    <dbReference type="NCBI Taxonomy" id="1491"/>
    <lineage>
        <taxon>Bacteria</taxon>
        <taxon>Bacillati</taxon>
        <taxon>Bacillota</taxon>
        <taxon>Clostridia</taxon>
        <taxon>Eubacteriales</taxon>
        <taxon>Clostridiaceae</taxon>
        <taxon>Clostridium</taxon>
    </lineage>
</organism>
<dbReference type="Gene3D" id="1.10.1200.10">
    <property type="entry name" value="ACP-like"/>
    <property type="match status" value="1"/>
</dbReference>
<comment type="caution">
    <text evidence="2">The sequence shown here is derived from an EMBL/GenBank/DDBJ whole genome shotgun (WGS) entry which is preliminary data.</text>
</comment>
<dbReference type="InterPro" id="IPR036736">
    <property type="entry name" value="ACP-like_sf"/>
</dbReference>
<evidence type="ECO:0000259" key="1">
    <source>
        <dbReference type="PROSITE" id="PS50075"/>
    </source>
</evidence>
<gene>
    <name evidence="2" type="ORF">FDB51_04660</name>
    <name evidence="3" type="ORF">FDG31_07185</name>
</gene>